<organism evidence="1 2">
    <name type="scientific">Lederbergia citrea</name>
    <dbReference type="NCBI Taxonomy" id="2833581"/>
    <lineage>
        <taxon>Bacteria</taxon>
        <taxon>Bacillati</taxon>
        <taxon>Bacillota</taxon>
        <taxon>Bacilli</taxon>
        <taxon>Bacillales</taxon>
        <taxon>Bacillaceae</taxon>
        <taxon>Lederbergia</taxon>
    </lineage>
</organism>
<evidence type="ECO:0000313" key="1">
    <source>
        <dbReference type="EMBL" id="MBS4221881.1"/>
    </source>
</evidence>
<gene>
    <name evidence="1" type="ORF">KHA91_03815</name>
</gene>
<dbReference type="Proteomes" id="UP000676456">
    <property type="component" value="Unassembled WGS sequence"/>
</dbReference>
<proteinExistence type="predicted"/>
<sequence length="154" mass="17501">MNSTKGINIAFALILIIFLLGCSREILLEDQIVKILENSEKRDYESVIDYDIKGNYIVVVYKSKENEHLNIGFIKMKNGELDWEIGIGGPELSGGDSFISDPIFVNIIIPKEPGVNNVKVFGEYAKQVRYSNEINYWIAYTDKSPNSLDVDYIK</sequence>
<evidence type="ECO:0008006" key="3">
    <source>
        <dbReference type="Google" id="ProtNLM"/>
    </source>
</evidence>
<comment type="caution">
    <text evidence="1">The sequence shown here is derived from an EMBL/GenBank/DDBJ whole genome shotgun (WGS) entry which is preliminary data.</text>
</comment>
<dbReference type="RefSeq" id="WP_213096869.1">
    <property type="nucleotide sequence ID" value="NZ_JAGYPN010000001.1"/>
</dbReference>
<keyword evidence="2" id="KW-1185">Reference proteome</keyword>
<accession>A0A942Z4K2</accession>
<name>A0A942Z4K2_9BACI</name>
<dbReference type="EMBL" id="JAGYPN010000001">
    <property type="protein sequence ID" value="MBS4221881.1"/>
    <property type="molecule type" value="Genomic_DNA"/>
</dbReference>
<evidence type="ECO:0000313" key="2">
    <source>
        <dbReference type="Proteomes" id="UP000676456"/>
    </source>
</evidence>
<dbReference type="PROSITE" id="PS51257">
    <property type="entry name" value="PROKAR_LIPOPROTEIN"/>
    <property type="match status" value="1"/>
</dbReference>
<reference evidence="1 2" key="1">
    <citation type="submission" date="2021-05" db="EMBL/GenBank/DDBJ databases">
        <title>Novel Bacillus species.</title>
        <authorList>
            <person name="Liu G."/>
        </authorList>
    </citation>
    <scope>NUCLEOTIDE SEQUENCE [LARGE SCALE GENOMIC DNA]</scope>
    <source>
        <strain evidence="1 2">FJAT-49682</strain>
    </source>
</reference>
<protein>
    <recommendedName>
        <fullName evidence="3">Lipoprotein</fullName>
    </recommendedName>
</protein>
<dbReference type="AlphaFoldDB" id="A0A942Z4K2"/>